<gene>
    <name evidence="2" type="ORF">CEURO_LOCUS5264</name>
</gene>
<organism evidence="2 3">
    <name type="scientific">Cuscuta europaea</name>
    <name type="common">European dodder</name>
    <dbReference type="NCBI Taxonomy" id="41803"/>
    <lineage>
        <taxon>Eukaryota</taxon>
        <taxon>Viridiplantae</taxon>
        <taxon>Streptophyta</taxon>
        <taxon>Embryophyta</taxon>
        <taxon>Tracheophyta</taxon>
        <taxon>Spermatophyta</taxon>
        <taxon>Magnoliopsida</taxon>
        <taxon>eudicotyledons</taxon>
        <taxon>Gunneridae</taxon>
        <taxon>Pentapetalae</taxon>
        <taxon>asterids</taxon>
        <taxon>lamiids</taxon>
        <taxon>Solanales</taxon>
        <taxon>Convolvulaceae</taxon>
        <taxon>Cuscuteae</taxon>
        <taxon>Cuscuta</taxon>
        <taxon>Cuscuta subgen. Cuscuta</taxon>
    </lineage>
</organism>
<comment type="caution">
    <text evidence="2">The sequence shown here is derived from an EMBL/GenBank/DDBJ whole genome shotgun (WGS) entry which is preliminary data.</text>
</comment>
<reference evidence="2" key="1">
    <citation type="submission" date="2022-07" db="EMBL/GenBank/DDBJ databases">
        <authorList>
            <person name="Macas J."/>
            <person name="Novak P."/>
            <person name="Neumann P."/>
        </authorList>
    </citation>
    <scope>NUCLEOTIDE SEQUENCE</scope>
</reference>
<sequence>MSRAREQRTEAVFEKQIKFTRNGSLKAPAKRSSSQLAHPFRYYLKRFSGSMAEALRMISPVKCRKLDSSSSFSSSSSSSSHYSSKSSRQQVTVAGSNYSCTASAPRRNSIGTDDHRAEAIDDCIKFINASLSRSKSLASYI</sequence>
<evidence type="ECO:0000256" key="1">
    <source>
        <dbReference type="SAM" id="MobiDB-lite"/>
    </source>
</evidence>
<keyword evidence="3" id="KW-1185">Reference proteome</keyword>
<dbReference type="OrthoDB" id="847636at2759"/>
<evidence type="ECO:0008006" key="4">
    <source>
        <dbReference type="Google" id="ProtNLM"/>
    </source>
</evidence>
<feature type="compositionally biased region" description="Low complexity" evidence="1">
    <location>
        <begin position="68"/>
        <end position="87"/>
    </location>
</feature>
<evidence type="ECO:0000313" key="2">
    <source>
        <dbReference type="EMBL" id="CAH9074672.1"/>
    </source>
</evidence>
<feature type="region of interest" description="Disordered" evidence="1">
    <location>
        <begin position="66"/>
        <end position="90"/>
    </location>
</feature>
<dbReference type="EMBL" id="CAMAPE010000009">
    <property type="protein sequence ID" value="CAH9074672.1"/>
    <property type="molecule type" value="Genomic_DNA"/>
</dbReference>
<accession>A0A9P0YTM2</accession>
<proteinExistence type="predicted"/>
<evidence type="ECO:0000313" key="3">
    <source>
        <dbReference type="Proteomes" id="UP001152484"/>
    </source>
</evidence>
<dbReference type="Proteomes" id="UP001152484">
    <property type="component" value="Unassembled WGS sequence"/>
</dbReference>
<name>A0A9P0YTM2_CUSEU</name>
<dbReference type="AlphaFoldDB" id="A0A9P0YTM2"/>
<protein>
    <recommendedName>
        <fullName evidence="4">Josephin-like protein</fullName>
    </recommendedName>
</protein>